<dbReference type="InterPro" id="IPR008792">
    <property type="entry name" value="PQQD"/>
</dbReference>
<accession>A0A7X5C137</accession>
<organism evidence="1 2">
    <name type="scientific">Paenibacillus sacheonensis</name>
    <dbReference type="NCBI Taxonomy" id="742054"/>
    <lineage>
        <taxon>Bacteria</taxon>
        <taxon>Bacillati</taxon>
        <taxon>Bacillota</taxon>
        <taxon>Bacilli</taxon>
        <taxon>Bacillales</taxon>
        <taxon>Paenibacillaceae</taxon>
        <taxon>Paenibacillus</taxon>
    </lineage>
</organism>
<dbReference type="Pfam" id="PF05402">
    <property type="entry name" value="PqqD"/>
    <property type="match status" value="1"/>
</dbReference>
<name>A0A7X5C137_9BACL</name>
<evidence type="ECO:0000313" key="2">
    <source>
        <dbReference type="Proteomes" id="UP000558113"/>
    </source>
</evidence>
<dbReference type="NCBIfam" id="NF033536">
    <property type="entry name" value="lasso_PqqD_Bac"/>
    <property type="match status" value="1"/>
</dbReference>
<protein>
    <submittedName>
        <fullName evidence="1">Lasso peptide biosynthesis PqqD family chaperone</fullName>
    </submittedName>
</protein>
<keyword evidence="2" id="KW-1185">Reference proteome</keyword>
<dbReference type="EMBL" id="JAAAMU010000005">
    <property type="protein sequence ID" value="NBC69885.1"/>
    <property type="molecule type" value="Genomic_DNA"/>
</dbReference>
<dbReference type="InterPro" id="IPR041881">
    <property type="entry name" value="PqqD_sf"/>
</dbReference>
<gene>
    <name evidence="1" type="ORF">GT003_12875</name>
</gene>
<dbReference type="Proteomes" id="UP000558113">
    <property type="component" value="Unassembled WGS sequence"/>
</dbReference>
<dbReference type="OrthoDB" id="1495225at2"/>
<evidence type="ECO:0000313" key="1">
    <source>
        <dbReference type="EMBL" id="NBC69885.1"/>
    </source>
</evidence>
<proteinExistence type="predicted"/>
<dbReference type="AlphaFoldDB" id="A0A7X5C137"/>
<dbReference type="Gene3D" id="1.10.10.1150">
    <property type="entry name" value="Coenzyme PQQ synthesis protein D (PqqD)"/>
    <property type="match status" value="1"/>
</dbReference>
<sequence>MDGDIVMMNIQQGKYYNLGQVGGVIWDLLQNPSTVEELTDALLNEFEITPEECESQVIAFLEQLMKEQLIQSA</sequence>
<reference evidence="1 2" key="1">
    <citation type="submission" date="2020-01" db="EMBL/GenBank/DDBJ databases">
        <title>Paenibacillus soybeanensis sp. nov. isolated from the nodules of soybean (Glycine max(L.) Merr).</title>
        <authorList>
            <person name="Wang H."/>
        </authorList>
    </citation>
    <scope>NUCLEOTIDE SEQUENCE [LARGE SCALE GENOMIC DNA]</scope>
    <source>
        <strain evidence="1 2">DSM 23054</strain>
    </source>
</reference>
<comment type="caution">
    <text evidence="1">The sequence shown here is derived from an EMBL/GenBank/DDBJ whole genome shotgun (WGS) entry which is preliminary data.</text>
</comment>